<feature type="compositionally biased region" description="Basic residues" evidence="1">
    <location>
        <begin position="62"/>
        <end position="72"/>
    </location>
</feature>
<dbReference type="AlphaFoldDB" id="A0A7J0GBT2"/>
<keyword evidence="3" id="KW-1185">Reference proteome</keyword>
<proteinExistence type="predicted"/>
<organism evidence="2 3">
    <name type="scientific">Actinidia rufa</name>
    <dbReference type="NCBI Taxonomy" id="165716"/>
    <lineage>
        <taxon>Eukaryota</taxon>
        <taxon>Viridiplantae</taxon>
        <taxon>Streptophyta</taxon>
        <taxon>Embryophyta</taxon>
        <taxon>Tracheophyta</taxon>
        <taxon>Spermatophyta</taxon>
        <taxon>Magnoliopsida</taxon>
        <taxon>eudicotyledons</taxon>
        <taxon>Gunneridae</taxon>
        <taxon>Pentapetalae</taxon>
        <taxon>asterids</taxon>
        <taxon>Ericales</taxon>
        <taxon>Actinidiaceae</taxon>
        <taxon>Actinidia</taxon>
    </lineage>
</organism>
<gene>
    <name evidence="2" type="ORF">Acr_20g0000620</name>
</gene>
<evidence type="ECO:0000313" key="3">
    <source>
        <dbReference type="Proteomes" id="UP000585474"/>
    </source>
</evidence>
<evidence type="ECO:0000313" key="2">
    <source>
        <dbReference type="EMBL" id="GFZ08254.1"/>
    </source>
</evidence>
<feature type="region of interest" description="Disordered" evidence="1">
    <location>
        <begin position="239"/>
        <end position="265"/>
    </location>
</feature>
<feature type="compositionally biased region" description="Acidic residues" evidence="1">
    <location>
        <begin position="1"/>
        <end position="14"/>
    </location>
</feature>
<comment type="caution">
    <text evidence="2">The sequence shown here is derived from an EMBL/GenBank/DDBJ whole genome shotgun (WGS) entry which is preliminary data.</text>
</comment>
<sequence length="265" mass="29670">MKDTEGDEQEDDWADQTMHWTQVEGDVPGEDISDQGLNEEACGETSKRDYSGGTNERVPESHRKRRDKKNCPRNKAQDQSSEATTTAMMAVDESDVLLAASADEEPSGTSEKNGRGKQPLHRGTQSKRMDIRRMYLKDPEWYRSAKRCFGIRAKSLTKTREGRRDGVTMTCKATYFAAHLGEGSRAPKREGADTSVARERKTGAEKCNPWGITGSIQHVAVCRGAGREAMYLRECYGASESTERSDREWARIGSCKSKTMRDGER</sequence>
<dbReference type="EMBL" id="BJWL01000020">
    <property type="protein sequence ID" value="GFZ08254.1"/>
    <property type="molecule type" value="Genomic_DNA"/>
</dbReference>
<name>A0A7J0GBT2_9ERIC</name>
<evidence type="ECO:0000256" key="1">
    <source>
        <dbReference type="SAM" id="MobiDB-lite"/>
    </source>
</evidence>
<dbReference type="Proteomes" id="UP000585474">
    <property type="component" value="Unassembled WGS sequence"/>
</dbReference>
<reference evidence="2 3" key="1">
    <citation type="submission" date="2019-07" db="EMBL/GenBank/DDBJ databases">
        <title>De Novo Assembly of kiwifruit Actinidia rufa.</title>
        <authorList>
            <person name="Sugita-Konishi S."/>
            <person name="Sato K."/>
            <person name="Mori E."/>
            <person name="Abe Y."/>
            <person name="Kisaki G."/>
            <person name="Hamano K."/>
            <person name="Suezawa K."/>
            <person name="Otani M."/>
            <person name="Fukuda T."/>
            <person name="Manabe T."/>
            <person name="Gomi K."/>
            <person name="Tabuchi M."/>
            <person name="Akimitsu K."/>
            <person name="Kataoka I."/>
        </authorList>
    </citation>
    <scope>NUCLEOTIDE SEQUENCE [LARGE SCALE GENOMIC DNA]</scope>
    <source>
        <strain evidence="3">cv. Fuchu</strain>
    </source>
</reference>
<feature type="compositionally biased region" description="Basic and acidic residues" evidence="1">
    <location>
        <begin position="241"/>
        <end position="250"/>
    </location>
</feature>
<feature type="region of interest" description="Disordered" evidence="1">
    <location>
        <begin position="1"/>
        <end position="129"/>
    </location>
</feature>
<feature type="compositionally biased region" description="Polar residues" evidence="1">
    <location>
        <begin position="77"/>
        <end position="87"/>
    </location>
</feature>
<accession>A0A7J0GBT2</accession>
<protein>
    <submittedName>
        <fullName evidence="2">Myb-like transcription factor family protein</fullName>
    </submittedName>
</protein>